<reference evidence="3" key="1">
    <citation type="submission" date="2021-02" db="EMBL/GenBank/DDBJ databases">
        <authorList>
            <person name="Dougan E. K."/>
            <person name="Rhodes N."/>
            <person name="Thang M."/>
            <person name="Chan C."/>
        </authorList>
    </citation>
    <scope>NUCLEOTIDE SEQUENCE</scope>
</reference>
<organism evidence="3 4">
    <name type="scientific">Polarella glacialis</name>
    <name type="common">Dinoflagellate</name>
    <dbReference type="NCBI Taxonomy" id="89957"/>
    <lineage>
        <taxon>Eukaryota</taxon>
        <taxon>Sar</taxon>
        <taxon>Alveolata</taxon>
        <taxon>Dinophyceae</taxon>
        <taxon>Suessiales</taxon>
        <taxon>Suessiaceae</taxon>
        <taxon>Polarella</taxon>
    </lineage>
</organism>
<keyword evidence="2" id="KW-1133">Transmembrane helix</keyword>
<sequence>VTIDLAQTQCIAFFKRGNGVTVESARMFGLVVLGGGVLVSIVNAIIKRDISDDGIAVFSCGEEPKKPGQSGPTEEVNETDRDIAALEQHVGALKEGVSTLERLFVNMPNIEPPTGPPAEDAAPAVA</sequence>
<evidence type="ECO:0000256" key="1">
    <source>
        <dbReference type="SAM" id="MobiDB-lite"/>
    </source>
</evidence>
<keyword evidence="2" id="KW-0472">Membrane</keyword>
<protein>
    <submittedName>
        <fullName evidence="3">Uncharacterized protein</fullName>
    </submittedName>
</protein>
<comment type="caution">
    <text evidence="3">The sequence shown here is derived from an EMBL/GenBank/DDBJ whole genome shotgun (WGS) entry which is preliminary data.</text>
</comment>
<evidence type="ECO:0000313" key="4">
    <source>
        <dbReference type="Proteomes" id="UP000626109"/>
    </source>
</evidence>
<evidence type="ECO:0000313" key="3">
    <source>
        <dbReference type="EMBL" id="CAE8695653.1"/>
    </source>
</evidence>
<evidence type="ECO:0000256" key="2">
    <source>
        <dbReference type="SAM" id="Phobius"/>
    </source>
</evidence>
<accession>A0A813KBB2</accession>
<feature type="non-terminal residue" evidence="3">
    <location>
        <position position="1"/>
    </location>
</feature>
<proteinExistence type="predicted"/>
<keyword evidence="2" id="KW-0812">Transmembrane</keyword>
<gene>
    <name evidence="3" type="ORF">PGLA2088_LOCUS29469</name>
</gene>
<dbReference type="EMBL" id="CAJNNW010028332">
    <property type="protein sequence ID" value="CAE8695653.1"/>
    <property type="molecule type" value="Genomic_DNA"/>
</dbReference>
<feature type="region of interest" description="Disordered" evidence="1">
    <location>
        <begin position="60"/>
        <end position="79"/>
    </location>
</feature>
<name>A0A813KBB2_POLGL</name>
<dbReference type="Proteomes" id="UP000626109">
    <property type="component" value="Unassembled WGS sequence"/>
</dbReference>
<dbReference type="AlphaFoldDB" id="A0A813KBB2"/>
<feature type="transmembrane region" description="Helical" evidence="2">
    <location>
        <begin position="27"/>
        <end position="46"/>
    </location>
</feature>